<evidence type="ECO:0000313" key="3">
    <source>
        <dbReference type="Proteomes" id="UP001597295"/>
    </source>
</evidence>
<reference evidence="3" key="1">
    <citation type="journal article" date="2019" name="Int. J. Syst. Evol. Microbiol.">
        <title>The Global Catalogue of Microorganisms (GCM) 10K type strain sequencing project: providing services to taxonomists for standard genome sequencing and annotation.</title>
        <authorList>
            <consortium name="The Broad Institute Genomics Platform"/>
            <consortium name="The Broad Institute Genome Sequencing Center for Infectious Disease"/>
            <person name="Wu L."/>
            <person name="Ma J."/>
        </authorList>
    </citation>
    <scope>NUCLEOTIDE SEQUENCE [LARGE SCALE GENOMIC DNA]</scope>
    <source>
        <strain evidence="3">CGMCC 1.19062</strain>
    </source>
</reference>
<evidence type="ECO:0000259" key="1">
    <source>
        <dbReference type="Pfam" id="PF01261"/>
    </source>
</evidence>
<organism evidence="2 3">
    <name type="scientific">Lacibacterium aquatile</name>
    <dbReference type="NCBI Taxonomy" id="1168082"/>
    <lineage>
        <taxon>Bacteria</taxon>
        <taxon>Pseudomonadati</taxon>
        <taxon>Pseudomonadota</taxon>
        <taxon>Alphaproteobacteria</taxon>
        <taxon>Rhodospirillales</taxon>
        <taxon>Rhodospirillaceae</taxon>
    </lineage>
</organism>
<dbReference type="EMBL" id="JBHUIP010000003">
    <property type="protein sequence ID" value="MFD2261671.1"/>
    <property type="molecule type" value="Genomic_DNA"/>
</dbReference>
<dbReference type="PANTHER" id="PTHR12110">
    <property type="entry name" value="HYDROXYPYRUVATE ISOMERASE"/>
    <property type="match status" value="1"/>
</dbReference>
<dbReference type="InterPro" id="IPR013022">
    <property type="entry name" value="Xyl_isomerase-like_TIM-brl"/>
</dbReference>
<dbReference type="InterPro" id="IPR036237">
    <property type="entry name" value="Xyl_isomerase-like_sf"/>
</dbReference>
<feature type="domain" description="Xylose isomerase-like TIM barrel" evidence="1">
    <location>
        <begin position="22"/>
        <end position="237"/>
    </location>
</feature>
<keyword evidence="2" id="KW-0413">Isomerase</keyword>
<keyword evidence="3" id="KW-1185">Reference proteome</keyword>
<dbReference type="Gene3D" id="3.20.20.150">
    <property type="entry name" value="Divalent-metal-dependent TIM barrel enzymes"/>
    <property type="match status" value="1"/>
</dbReference>
<sequence length="265" mass="27878">MTLRLAVSALAWGKTDDPKMLARLVQAGVTGIEVAPSKQWGPEWHLLTRAEWRAFAARLADTGLKPAGIQSLLYGLQGSIFGPEAPAIAERLKLCRELALEIGAPHLVFGSMNSRKRGDLSPEEAMERAAAFFAPLADDACPLLIEPIPSAYGCDFINTTVEAAALAVVGKMGLHLDSGTSLMSGEDLPAIARDYGVQAANVQISGPQLGALDGDVEGFVKGLQRAGYRGWISVEMLETVGIEPWSQLAPGIARVSAAASAACGQ</sequence>
<dbReference type="Pfam" id="PF01261">
    <property type="entry name" value="AP_endonuc_2"/>
    <property type="match status" value="1"/>
</dbReference>
<dbReference type="GO" id="GO:0016853">
    <property type="term" value="F:isomerase activity"/>
    <property type="evidence" value="ECO:0007669"/>
    <property type="project" value="UniProtKB-KW"/>
</dbReference>
<evidence type="ECO:0000313" key="2">
    <source>
        <dbReference type="EMBL" id="MFD2261671.1"/>
    </source>
</evidence>
<dbReference type="InterPro" id="IPR050312">
    <property type="entry name" value="IolE/XylAMocC-like"/>
</dbReference>
<comment type="caution">
    <text evidence="2">The sequence shown here is derived from an EMBL/GenBank/DDBJ whole genome shotgun (WGS) entry which is preliminary data.</text>
</comment>
<dbReference type="RefSeq" id="WP_379874587.1">
    <property type="nucleotide sequence ID" value="NZ_JBHUIP010000003.1"/>
</dbReference>
<dbReference type="Proteomes" id="UP001597295">
    <property type="component" value="Unassembled WGS sequence"/>
</dbReference>
<gene>
    <name evidence="2" type="ORF">ACFSM5_02150</name>
</gene>
<proteinExistence type="predicted"/>
<name>A0ABW5DMF4_9PROT</name>
<dbReference type="SUPFAM" id="SSF51658">
    <property type="entry name" value="Xylose isomerase-like"/>
    <property type="match status" value="1"/>
</dbReference>
<dbReference type="PANTHER" id="PTHR12110:SF21">
    <property type="entry name" value="XYLOSE ISOMERASE-LIKE TIM BARREL DOMAIN-CONTAINING PROTEIN"/>
    <property type="match status" value="1"/>
</dbReference>
<protein>
    <submittedName>
        <fullName evidence="2">Sugar phosphate isomerase/epimerase family protein</fullName>
    </submittedName>
</protein>
<accession>A0ABW5DMF4</accession>